<dbReference type="AlphaFoldDB" id="A0A2N8U1S7"/>
<dbReference type="Gene3D" id="3.90.45.10">
    <property type="entry name" value="Peptide deformylase"/>
    <property type="match status" value="1"/>
</dbReference>
<dbReference type="EMBL" id="LT578453">
    <property type="protein sequence ID" value="SBO45961.1"/>
    <property type="molecule type" value="Genomic_DNA"/>
</dbReference>
<dbReference type="InterPro" id="IPR036821">
    <property type="entry name" value="Peptide_deformylase_sf"/>
</dbReference>
<feature type="active site" evidence="5">
    <location>
        <position position="178"/>
    </location>
</feature>
<dbReference type="GO" id="GO:0006412">
    <property type="term" value="P:translation"/>
    <property type="evidence" value="ECO:0007669"/>
    <property type="project" value="UniProtKB-UniRule"/>
</dbReference>
<dbReference type="STRING" id="28903.B0W43_01020"/>
<dbReference type="HAMAP" id="MF_00163">
    <property type="entry name" value="Pep_deformylase"/>
    <property type="match status" value="1"/>
</dbReference>
<feature type="binding site" evidence="5">
    <location>
        <position position="181"/>
    </location>
    <ligand>
        <name>Fe cation</name>
        <dbReference type="ChEBI" id="CHEBI:24875"/>
    </ligand>
</feature>
<dbReference type="GO" id="GO:0046872">
    <property type="term" value="F:metal ion binding"/>
    <property type="evidence" value="ECO:0007669"/>
    <property type="project" value="UniProtKB-KW"/>
</dbReference>
<sequence length="205" mass="23518">MPLYINYESNIVFLNYNISMNVHDVELVKLPKKVLRQKSVNVPIPLSNEDIELAEKMIYHIDDSQKEGSKFQAGVGVAAVQYGVLKRVFYINVTEDMVDDKKYALRDVFFNPVVIAKSESKIALSQGEGCLSVGRNIKNQSGAVYRHKRIVIEAYSYFEKKVKRYDLKDYPAIVAQHELDHLDGKLFIDRIDPKDPWDSSKGEFI</sequence>
<dbReference type="Pfam" id="PF01327">
    <property type="entry name" value="Pep_deformylase"/>
    <property type="match status" value="1"/>
</dbReference>
<keyword evidence="3 5" id="KW-0378">Hydrolase</keyword>
<comment type="similarity">
    <text evidence="1 5">Belongs to the polypeptide deformylase family.</text>
</comment>
<evidence type="ECO:0000313" key="7">
    <source>
        <dbReference type="Proteomes" id="UP000233776"/>
    </source>
</evidence>
<comment type="function">
    <text evidence="5">Removes the formyl group from the N-terminal Met of newly synthesized proteins. Requires at least a dipeptide for an efficient rate of reaction. N-terminal L-methionine is a prerequisite for activity but the enzyme has broad specificity at other positions.</text>
</comment>
<dbReference type="PRINTS" id="PR01576">
    <property type="entry name" value="PDEFORMYLASE"/>
</dbReference>
<comment type="cofactor">
    <cofactor evidence="5">
        <name>Fe(2+)</name>
        <dbReference type="ChEBI" id="CHEBI:29033"/>
    </cofactor>
    <text evidence="5">Binds 1 Fe(2+) ion.</text>
</comment>
<evidence type="ECO:0000256" key="1">
    <source>
        <dbReference type="ARBA" id="ARBA00010759"/>
    </source>
</evidence>
<dbReference type="Proteomes" id="UP000233776">
    <property type="component" value="Chromosome I"/>
</dbReference>
<protein>
    <recommendedName>
        <fullName evidence="5">Peptide deformylase</fullName>
        <shortName evidence="5">PDF</shortName>
        <ecNumber evidence="5">3.5.1.88</ecNumber>
    </recommendedName>
    <alternativeName>
        <fullName evidence="5">Polypeptide deformylase</fullName>
    </alternativeName>
</protein>
<dbReference type="SUPFAM" id="SSF56420">
    <property type="entry name" value="Peptide deformylase"/>
    <property type="match status" value="1"/>
</dbReference>
<comment type="catalytic activity">
    <reaction evidence="5">
        <text>N-terminal N-formyl-L-methionyl-[peptide] + H2O = N-terminal L-methionyl-[peptide] + formate</text>
        <dbReference type="Rhea" id="RHEA:24420"/>
        <dbReference type="Rhea" id="RHEA-COMP:10639"/>
        <dbReference type="Rhea" id="RHEA-COMP:10640"/>
        <dbReference type="ChEBI" id="CHEBI:15377"/>
        <dbReference type="ChEBI" id="CHEBI:15740"/>
        <dbReference type="ChEBI" id="CHEBI:49298"/>
        <dbReference type="ChEBI" id="CHEBI:64731"/>
        <dbReference type="EC" id="3.5.1.88"/>
    </reaction>
</comment>
<evidence type="ECO:0000313" key="6">
    <source>
        <dbReference type="EMBL" id="SBO45961.1"/>
    </source>
</evidence>
<feature type="binding site" evidence="5">
    <location>
        <position position="130"/>
    </location>
    <ligand>
        <name>Fe cation</name>
        <dbReference type="ChEBI" id="CHEBI:24875"/>
    </ligand>
</feature>
<evidence type="ECO:0000256" key="3">
    <source>
        <dbReference type="ARBA" id="ARBA00022801"/>
    </source>
</evidence>
<gene>
    <name evidence="5" type="primary">def</name>
    <name evidence="6" type="ORF">MBOVJF4278_00173</name>
</gene>
<dbReference type="PIRSF" id="PIRSF004749">
    <property type="entry name" value="Pep_def"/>
    <property type="match status" value="1"/>
</dbReference>
<evidence type="ECO:0000256" key="4">
    <source>
        <dbReference type="ARBA" id="ARBA00022917"/>
    </source>
</evidence>
<name>A0A2N8U1S7_MYCBV</name>
<proteinExistence type="inferred from homology"/>
<keyword evidence="5" id="KW-0408">Iron</keyword>
<feature type="binding site" evidence="5">
    <location>
        <position position="177"/>
    </location>
    <ligand>
        <name>Fe cation</name>
        <dbReference type="ChEBI" id="CHEBI:24875"/>
    </ligand>
</feature>
<accession>A0A2N8U1S7</accession>
<keyword evidence="2 5" id="KW-0479">Metal-binding</keyword>
<dbReference type="EC" id="3.5.1.88" evidence="5"/>
<dbReference type="NCBIfam" id="TIGR00079">
    <property type="entry name" value="pept_deformyl"/>
    <property type="match status" value="1"/>
</dbReference>
<reference evidence="6 7" key="1">
    <citation type="submission" date="2016-06" db="EMBL/GenBank/DDBJ databases">
        <authorList>
            <person name="Kjaerup R.B."/>
            <person name="Dalgaard T.S."/>
            <person name="Juul-Madsen H.R."/>
        </authorList>
    </citation>
    <scope>NUCLEOTIDE SEQUENCE [LARGE SCALE GENOMIC DNA]</scope>
    <source>
        <strain evidence="6">JF4278</strain>
    </source>
</reference>
<dbReference type="CDD" id="cd00487">
    <property type="entry name" value="Pep_deformylase"/>
    <property type="match status" value="1"/>
</dbReference>
<evidence type="ECO:0000256" key="5">
    <source>
        <dbReference type="HAMAP-Rule" id="MF_00163"/>
    </source>
</evidence>
<keyword evidence="4 5" id="KW-0648">Protein biosynthesis</keyword>
<evidence type="ECO:0000256" key="2">
    <source>
        <dbReference type="ARBA" id="ARBA00022723"/>
    </source>
</evidence>
<dbReference type="PANTHER" id="PTHR10458">
    <property type="entry name" value="PEPTIDE DEFORMYLASE"/>
    <property type="match status" value="1"/>
</dbReference>
<dbReference type="PANTHER" id="PTHR10458:SF8">
    <property type="entry name" value="PEPTIDE DEFORMYLASE 2"/>
    <property type="match status" value="1"/>
</dbReference>
<organism evidence="6 7">
    <name type="scientific">Mycoplasmopsis bovis</name>
    <name type="common">Mycoplasma bovis</name>
    <dbReference type="NCBI Taxonomy" id="28903"/>
    <lineage>
        <taxon>Bacteria</taxon>
        <taxon>Bacillati</taxon>
        <taxon>Mycoplasmatota</taxon>
        <taxon>Mycoplasmoidales</taxon>
        <taxon>Metamycoplasmataceae</taxon>
        <taxon>Mycoplasmopsis</taxon>
    </lineage>
</organism>
<dbReference type="InterPro" id="IPR023635">
    <property type="entry name" value="Peptide_deformylase"/>
</dbReference>
<dbReference type="GO" id="GO:0042586">
    <property type="term" value="F:peptide deformylase activity"/>
    <property type="evidence" value="ECO:0007669"/>
    <property type="project" value="UniProtKB-UniRule"/>
</dbReference>